<name>A0A835FMD6_9POAL</name>
<evidence type="ECO:0000313" key="3">
    <source>
        <dbReference type="Proteomes" id="UP000636709"/>
    </source>
</evidence>
<proteinExistence type="predicted"/>
<dbReference type="EMBL" id="JACEFO010000618">
    <property type="protein sequence ID" value="KAF8762649.1"/>
    <property type="molecule type" value="Genomic_DNA"/>
</dbReference>
<sequence>MGSLRREEAQGQVRRDRGRQGDLRDVYMDRTEATPAS</sequence>
<evidence type="ECO:0000256" key="1">
    <source>
        <dbReference type="SAM" id="MobiDB-lite"/>
    </source>
</evidence>
<comment type="caution">
    <text evidence="2">The sequence shown here is derived from an EMBL/GenBank/DDBJ whole genome shotgun (WGS) entry which is preliminary data.</text>
</comment>
<evidence type="ECO:0000313" key="2">
    <source>
        <dbReference type="EMBL" id="KAF8762649.1"/>
    </source>
</evidence>
<gene>
    <name evidence="2" type="ORF">HU200_009177</name>
</gene>
<feature type="region of interest" description="Disordered" evidence="1">
    <location>
        <begin position="1"/>
        <end position="37"/>
    </location>
</feature>
<organism evidence="2 3">
    <name type="scientific">Digitaria exilis</name>
    <dbReference type="NCBI Taxonomy" id="1010633"/>
    <lineage>
        <taxon>Eukaryota</taxon>
        <taxon>Viridiplantae</taxon>
        <taxon>Streptophyta</taxon>
        <taxon>Embryophyta</taxon>
        <taxon>Tracheophyta</taxon>
        <taxon>Spermatophyta</taxon>
        <taxon>Magnoliopsida</taxon>
        <taxon>Liliopsida</taxon>
        <taxon>Poales</taxon>
        <taxon>Poaceae</taxon>
        <taxon>PACMAD clade</taxon>
        <taxon>Panicoideae</taxon>
        <taxon>Panicodae</taxon>
        <taxon>Paniceae</taxon>
        <taxon>Anthephorinae</taxon>
        <taxon>Digitaria</taxon>
    </lineage>
</organism>
<protein>
    <submittedName>
        <fullName evidence="2">Uncharacterized protein</fullName>
    </submittedName>
</protein>
<reference evidence="2" key="1">
    <citation type="submission" date="2020-07" db="EMBL/GenBank/DDBJ databases">
        <title>Genome sequence and genetic diversity analysis of an under-domesticated orphan crop, white fonio (Digitaria exilis).</title>
        <authorList>
            <person name="Bennetzen J.L."/>
            <person name="Chen S."/>
            <person name="Ma X."/>
            <person name="Wang X."/>
            <person name="Yssel A.E.J."/>
            <person name="Chaluvadi S.R."/>
            <person name="Johnson M."/>
            <person name="Gangashetty P."/>
            <person name="Hamidou F."/>
            <person name="Sanogo M.D."/>
            <person name="Zwaenepoel A."/>
            <person name="Wallace J."/>
            <person name="Van De Peer Y."/>
            <person name="Van Deynze A."/>
        </authorList>
    </citation>
    <scope>NUCLEOTIDE SEQUENCE</scope>
    <source>
        <tissue evidence="2">Leaves</tissue>
    </source>
</reference>
<keyword evidence="3" id="KW-1185">Reference proteome</keyword>
<accession>A0A835FMD6</accession>
<dbReference type="Proteomes" id="UP000636709">
    <property type="component" value="Unassembled WGS sequence"/>
</dbReference>
<dbReference type="AlphaFoldDB" id="A0A835FMD6"/>